<name>A0A0K2UNN1_LEPSM</name>
<proteinExistence type="predicted"/>
<accession>A0A0K2UNN1</accession>
<reference evidence="1" key="1">
    <citation type="submission" date="2014-05" db="EMBL/GenBank/DDBJ databases">
        <authorList>
            <person name="Chronopoulou M."/>
        </authorList>
    </citation>
    <scope>NUCLEOTIDE SEQUENCE</scope>
    <source>
        <tissue evidence="1">Whole organism</tissue>
    </source>
</reference>
<feature type="non-terminal residue" evidence="1">
    <location>
        <position position="1"/>
    </location>
</feature>
<dbReference type="AlphaFoldDB" id="A0A0K2UNN1"/>
<dbReference type="EMBL" id="HACA01022141">
    <property type="protein sequence ID" value="CDW39502.1"/>
    <property type="molecule type" value="Transcribed_RNA"/>
</dbReference>
<sequence>KYDELSRGESLIQRKSIDPLLINKLYQIEHEYSKLGNEAFLNKKDNLDFVKR</sequence>
<evidence type="ECO:0000313" key="1">
    <source>
        <dbReference type="EMBL" id="CDW39502.1"/>
    </source>
</evidence>
<protein>
    <submittedName>
        <fullName evidence="1">Uncharacterized protein</fullName>
    </submittedName>
</protein>
<organism evidence="1">
    <name type="scientific">Lepeophtheirus salmonis</name>
    <name type="common">Salmon louse</name>
    <name type="synonym">Caligus salmonis</name>
    <dbReference type="NCBI Taxonomy" id="72036"/>
    <lineage>
        <taxon>Eukaryota</taxon>
        <taxon>Metazoa</taxon>
        <taxon>Ecdysozoa</taxon>
        <taxon>Arthropoda</taxon>
        <taxon>Crustacea</taxon>
        <taxon>Multicrustacea</taxon>
        <taxon>Hexanauplia</taxon>
        <taxon>Copepoda</taxon>
        <taxon>Siphonostomatoida</taxon>
        <taxon>Caligidae</taxon>
        <taxon>Lepeophtheirus</taxon>
    </lineage>
</organism>